<organism evidence="1 2">
    <name type="scientific">Paraburkholderia rhynchosiae</name>
    <dbReference type="NCBI Taxonomy" id="487049"/>
    <lineage>
        <taxon>Bacteria</taxon>
        <taxon>Pseudomonadati</taxon>
        <taxon>Pseudomonadota</taxon>
        <taxon>Betaproteobacteria</taxon>
        <taxon>Burkholderiales</taxon>
        <taxon>Burkholderiaceae</taxon>
        <taxon>Paraburkholderia</taxon>
    </lineage>
</organism>
<evidence type="ECO:0000313" key="2">
    <source>
        <dbReference type="Proteomes" id="UP000235659"/>
    </source>
</evidence>
<keyword evidence="2" id="KW-1185">Reference proteome</keyword>
<evidence type="ECO:0000313" key="1">
    <source>
        <dbReference type="EMBL" id="PMS17514.1"/>
    </source>
</evidence>
<sequence>MTVSRYTAILAEYDLILGEARGFSGRLTGRQVVDEHLKLAEIIFTKMVCHAISLRRISPTLQNGSNPELWDIGAACAIARTLVESFDALGYIALQPVTDPEREMRILLWELHDKEHRLTMLDGIGAEGPDIEQLRDNAKKLRDAAMTHPFYGNLSRKVQQKIAASEAPAYIRIQSDRNQASGINHDYYLNVIMQLSQYVHTLPFALSQLRLTHAGDPGALQIMSLPLQYCMPFIAKAIEGMGQLWPALRTKMPEDTQRKIDLWILLAADGVKGAGK</sequence>
<accession>A0ABX4UWJ2</accession>
<protein>
    <submittedName>
        <fullName evidence="1">Uncharacterized protein</fullName>
    </submittedName>
</protein>
<reference evidence="1 2" key="1">
    <citation type="submission" date="2018-01" db="EMBL/GenBank/DDBJ databases">
        <title>Whole genome analyses suggest that Burkholderia sensu lato contains two further novel genera in the rhizoxinica-symbiotica group Mycetohabitans gen. nov., and Trinickia gen. nov.: implications for the evolution of diazotrophy and nodulation in the Burkholderiaceae.</title>
        <authorList>
            <person name="Estrada-de los Santos P."/>
            <person name="Palmer M."/>
            <person name="Chavez-Ramirez B."/>
            <person name="Beukes C."/>
            <person name="Steenkamp E.T."/>
            <person name="Hirsch A.M."/>
            <person name="Manyaka P."/>
            <person name="Maluk M."/>
            <person name="Lafos M."/>
            <person name="Crook M."/>
            <person name="Gross E."/>
            <person name="Simon M.F."/>
            <person name="Bueno dos Reis Junior F."/>
            <person name="Poole P.S."/>
            <person name="Venter S.N."/>
            <person name="James E.K."/>
        </authorList>
    </citation>
    <scope>NUCLEOTIDE SEQUENCE [LARGE SCALE GENOMIC DNA]</scope>
    <source>
        <strain evidence="1 2">WSM 3937</strain>
    </source>
</reference>
<gene>
    <name evidence="1" type="ORF">C0Z16_36565</name>
</gene>
<comment type="caution">
    <text evidence="1">The sequence shown here is derived from an EMBL/GenBank/DDBJ whole genome shotgun (WGS) entry which is preliminary data.</text>
</comment>
<proteinExistence type="predicted"/>
<name>A0ABX4UWJ2_9BURK</name>
<dbReference type="EMBL" id="PNXY01000076">
    <property type="protein sequence ID" value="PMS17514.1"/>
    <property type="molecule type" value="Genomic_DNA"/>
</dbReference>
<dbReference type="Proteomes" id="UP000235659">
    <property type="component" value="Unassembled WGS sequence"/>
</dbReference>